<dbReference type="RefSeq" id="WP_011997874.1">
    <property type="nucleotide sequence ID" value="NC_009767.1"/>
</dbReference>
<evidence type="ECO:0000256" key="1">
    <source>
        <dbReference type="ARBA" id="ARBA00005820"/>
    </source>
</evidence>
<organism evidence="5 6">
    <name type="scientific">Roseiflexus castenholzii (strain DSM 13941 / HLO8)</name>
    <dbReference type="NCBI Taxonomy" id="383372"/>
    <lineage>
        <taxon>Bacteria</taxon>
        <taxon>Bacillati</taxon>
        <taxon>Chloroflexota</taxon>
        <taxon>Chloroflexia</taxon>
        <taxon>Chloroflexales</taxon>
        <taxon>Roseiflexineae</taxon>
        <taxon>Roseiflexaceae</taxon>
        <taxon>Roseiflexus</taxon>
    </lineage>
</organism>
<dbReference type="InterPro" id="IPR051677">
    <property type="entry name" value="AfsR-DnrI-RedD_regulator"/>
</dbReference>
<proteinExistence type="inferred from homology"/>
<protein>
    <submittedName>
        <fullName evidence="5">Transcriptional regulator, putative ATPase, winged helix family</fullName>
    </submittedName>
</protein>
<feature type="DNA-binding region" description="OmpR/PhoB-type" evidence="3">
    <location>
        <begin position="1"/>
        <end position="103"/>
    </location>
</feature>
<feature type="domain" description="OmpR/PhoB-type" evidence="4">
    <location>
        <begin position="1"/>
        <end position="103"/>
    </location>
</feature>
<dbReference type="eggNOG" id="COG3629">
    <property type="taxonomic scope" value="Bacteria"/>
</dbReference>
<evidence type="ECO:0000256" key="3">
    <source>
        <dbReference type="PROSITE-ProRule" id="PRU01091"/>
    </source>
</evidence>
<dbReference type="Proteomes" id="UP000000263">
    <property type="component" value="Chromosome"/>
</dbReference>
<evidence type="ECO:0000313" key="6">
    <source>
        <dbReference type="Proteomes" id="UP000000263"/>
    </source>
</evidence>
<dbReference type="Gene3D" id="3.40.50.300">
    <property type="entry name" value="P-loop containing nucleotide triphosphate hydrolases"/>
    <property type="match status" value="1"/>
</dbReference>
<dbReference type="InterPro" id="IPR041664">
    <property type="entry name" value="AAA_16"/>
</dbReference>
<dbReference type="GO" id="GO:0006355">
    <property type="term" value="P:regulation of DNA-templated transcription"/>
    <property type="evidence" value="ECO:0007669"/>
    <property type="project" value="InterPro"/>
</dbReference>
<gene>
    <name evidence="5" type="ordered locus">Rcas_0338</name>
</gene>
<dbReference type="InterPro" id="IPR027417">
    <property type="entry name" value="P-loop_NTPase"/>
</dbReference>
<evidence type="ECO:0000313" key="5">
    <source>
        <dbReference type="EMBL" id="ABU56470.1"/>
    </source>
</evidence>
<dbReference type="GO" id="GO:0003677">
    <property type="term" value="F:DNA binding"/>
    <property type="evidence" value="ECO:0007669"/>
    <property type="project" value="UniProtKB-UniRule"/>
</dbReference>
<dbReference type="InterPro" id="IPR011990">
    <property type="entry name" value="TPR-like_helical_dom_sf"/>
</dbReference>
<keyword evidence="2 3" id="KW-0238">DNA-binding</keyword>
<dbReference type="SUPFAM" id="SSF46894">
    <property type="entry name" value="C-terminal effector domain of the bipartite response regulators"/>
    <property type="match status" value="1"/>
</dbReference>
<dbReference type="SUPFAM" id="SSF48452">
    <property type="entry name" value="TPR-like"/>
    <property type="match status" value="2"/>
</dbReference>
<dbReference type="OrthoDB" id="134656at2"/>
<dbReference type="EMBL" id="CP000804">
    <property type="protein sequence ID" value="ABU56470.1"/>
    <property type="molecule type" value="Genomic_DNA"/>
</dbReference>
<dbReference type="Pfam" id="PF13191">
    <property type="entry name" value="AAA_16"/>
    <property type="match status" value="1"/>
</dbReference>
<dbReference type="eggNOG" id="COG3063">
    <property type="taxonomic scope" value="Bacteria"/>
</dbReference>
<dbReference type="Gene3D" id="1.10.10.10">
    <property type="entry name" value="Winged helix-like DNA-binding domain superfamily/Winged helix DNA-binding domain"/>
    <property type="match status" value="1"/>
</dbReference>
<dbReference type="eggNOG" id="COG3899">
    <property type="taxonomic scope" value="Bacteria"/>
</dbReference>
<dbReference type="STRING" id="383372.Rcas_0338"/>
<dbReference type="PROSITE" id="PS51755">
    <property type="entry name" value="OMPR_PHOB"/>
    <property type="match status" value="1"/>
</dbReference>
<keyword evidence="6" id="KW-1185">Reference proteome</keyword>
<dbReference type="Pfam" id="PF00486">
    <property type="entry name" value="Trans_reg_C"/>
    <property type="match status" value="1"/>
</dbReference>
<dbReference type="SMART" id="SM01043">
    <property type="entry name" value="BTAD"/>
    <property type="match status" value="1"/>
</dbReference>
<name>A7NG83_ROSCS</name>
<accession>A7NG83</accession>
<dbReference type="InterPro" id="IPR036388">
    <property type="entry name" value="WH-like_DNA-bd_sf"/>
</dbReference>
<sequence>MEKSLRIELFGTLTVLVDGHPVPDSAWRSRQERRLLAILAAARGRLIAADRLYEWLWPGSDHASAAVNLRSAISSLRRLLEPEADRASHRYILTRSGGYAWNMESGAWIDVDAFLSLTEPTGTDDSVAAKREAERLERAVALYRGDFLEEEQDLAWVIMERERLRARYLDALRRLAEIKLDRGDPTAAMALAGRGIAVASLAEPLWRILMLAQARAGDTAGALQSYERYRHLLDHELGAVPSPQTQALHMAILRGDLGVERRIGSPPLQGDHNERLRSTDVRSAGGPLQAIRLPRSASTPIVGRQEELALLRRWLADLDQRTGGIVTIVGEAGIGKTRLLTETLRIAADRGALTLELRATSLDQGLPFAAVSEVLRSLVRNAPEQRLRRLPQFALAQIADLFPALRERLPDLPALPDVPPDERRTRQIEGLCELALDLAHTLPLVIALDDAQWADEATLATIGRLARQSSRRSLLIMLAYRADELSDNPSLHRLLRTLGRDMLLRPLVLNRLDAAAVAELLATLAGVETGRVARLAPQLAISTGGNPLAIMVTVQALLESRGAASLAALLPDLEAGAPFPDPTEAPQMRELVRTRLDRLPATARNLAEHLALINRPASLDMIERLGGTDALEAAQILLERQILVEDDDAHLAFNHDLVRSITAATLSSPRRRLLHHRIGEAMAALEGHLPERAAEIAYHFRQAGRTADRETLRYATDAGDHARRAFGYRDALRHYDAALEAGERLGDEAPVEVMQRAFAGRLLTCETLLDWHGLEETSARYERWAMQRSVTPPTLVAPRRLVLLRALMGDLAGAAAISAAHTARAQKGGCVEPLPSIADMLQRTALILQPDTLSVVSERSRGEARKRRMGIGDRRSLGADIVSRETVESEIQSADLRSMRDADAAWHAFPSFMLAHPVPGNPAEELPELLGADEAAAALFQIGWAALMQGLLRSARPCLIRSYALAVETGQAPAAVVSALQLAHLNALTGKPDETAIWLERSLETSARASEAAWASIWPRIHQGFLWLIDDRLAQAEERFVDMAARLAGAPAFQSHRASIAVGMGMIALARGDLTGADSYFHEALRASQQLYGFIYVSAHHGLARLAALRNDLPRARDVLLHALRYSAQRALLPEYVRTVIEVARIERDFGDPIPVLPYLRIAVRLARDAGLAPLASAASALSTRLEESHRVP</sequence>
<dbReference type="HOGENOM" id="CLU_273830_0_0_0"/>
<dbReference type="AlphaFoldDB" id="A7NG83"/>
<dbReference type="InterPro" id="IPR016032">
    <property type="entry name" value="Sig_transdc_resp-reg_C-effctor"/>
</dbReference>
<dbReference type="Pfam" id="PF03704">
    <property type="entry name" value="BTAD"/>
    <property type="match status" value="1"/>
</dbReference>
<dbReference type="Gene3D" id="1.25.40.10">
    <property type="entry name" value="Tetratricopeptide repeat domain"/>
    <property type="match status" value="2"/>
</dbReference>
<dbReference type="KEGG" id="rca:Rcas_0338"/>
<dbReference type="SUPFAM" id="SSF52540">
    <property type="entry name" value="P-loop containing nucleoside triphosphate hydrolases"/>
    <property type="match status" value="1"/>
</dbReference>
<evidence type="ECO:0000259" key="4">
    <source>
        <dbReference type="PROSITE" id="PS51755"/>
    </source>
</evidence>
<dbReference type="SMART" id="SM00862">
    <property type="entry name" value="Trans_reg_C"/>
    <property type="match status" value="1"/>
</dbReference>
<reference evidence="5 6" key="1">
    <citation type="submission" date="2007-08" db="EMBL/GenBank/DDBJ databases">
        <title>Complete sequence of Roseiflexus castenholzii DSM 13941.</title>
        <authorList>
            <consortium name="US DOE Joint Genome Institute"/>
            <person name="Copeland A."/>
            <person name="Lucas S."/>
            <person name="Lapidus A."/>
            <person name="Barry K."/>
            <person name="Glavina del Rio T."/>
            <person name="Dalin E."/>
            <person name="Tice H."/>
            <person name="Pitluck S."/>
            <person name="Thompson L.S."/>
            <person name="Brettin T."/>
            <person name="Bruce D."/>
            <person name="Detter J.C."/>
            <person name="Han C."/>
            <person name="Tapia R."/>
            <person name="Schmutz J."/>
            <person name="Larimer F."/>
            <person name="Land M."/>
            <person name="Hauser L."/>
            <person name="Kyrpides N."/>
            <person name="Mikhailova N."/>
            <person name="Bryant D.A."/>
            <person name="Hanada S."/>
            <person name="Tsukatani Y."/>
            <person name="Richardson P."/>
        </authorList>
    </citation>
    <scope>NUCLEOTIDE SEQUENCE [LARGE SCALE GENOMIC DNA]</scope>
    <source>
        <strain evidence="6">DSM 13941 / HLO8</strain>
    </source>
</reference>
<comment type="similarity">
    <text evidence="1">Belongs to the AfsR/DnrI/RedD regulatory family.</text>
</comment>
<dbReference type="InterPro" id="IPR001867">
    <property type="entry name" value="OmpR/PhoB-type_DNA-bd"/>
</dbReference>
<dbReference type="InterPro" id="IPR005158">
    <property type="entry name" value="BTAD"/>
</dbReference>
<evidence type="ECO:0000256" key="2">
    <source>
        <dbReference type="ARBA" id="ARBA00023125"/>
    </source>
</evidence>
<dbReference type="PANTHER" id="PTHR35807">
    <property type="entry name" value="TRANSCRIPTIONAL REGULATOR REDD-RELATED"/>
    <property type="match status" value="1"/>
</dbReference>
<dbReference type="GO" id="GO:0000160">
    <property type="term" value="P:phosphorelay signal transduction system"/>
    <property type="evidence" value="ECO:0007669"/>
    <property type="project" value="InterPro"/>
</dbReference>